<dbReference type="Gene3D" id="1.25.40.20">
    <property type="entry name" value="Ankyrin repeat-containing domain"/>
    <property type="match status" value="3"/>
</dbReference>
<evidence type="ECO:0000256" key="1">
    <source>
        <dbReference type="ARBA" id="ARBA00022737"/>
    </source>
</evidence>
<name>B0DCC7_LACBS</name>
<evidence type="ECO:0000256" key="3">
    <source>
        <dbReference type="PROSITE-ProRule" id="PRU00023"/>
    </source>
</evidence>
<dbReference type="HOGENOM" id="CLU_549885_0_0_1"/>
<feature type="repeat" description="ANK" evidence="3">
    <location>
        <begin position="431"/>
        <end position="464"/>
    </location>
</feature>
<organism evidence="5">
    <name type="scientific">Laccaria bicolor (strain S238N-H82 / ATCC MYA-4686)</name>
    <name type="common">Bicoloured deceiver</name>
    <name type="synonym">Laccaria laccata var. bicolor</name>
    <dbReference type="NCBI Taxonomy" id="486041"/>
    <lineage>
        <taxon>Eukaryota</taxon>
        <taxon>Fungi</taxon>
        <taxon>Dikarya</taxon>
        <taxon>Basidiomycota</taxon>
        <taxon>Agaricomycotina</taxon>
        <taxon>Agaricomycetes</taxon>
        <taxon>Agaricomycetidae</taxon>
        <taxon>Agaricales</taxon>
        <taxon>Agaricineae</taxon>
        <taxon>Hydnangiaceae</taxon>
        <taxon>Laccaria</taxon>
    </lineage>
</organism>
<reference evidence="4 5" key="1">
    <citation type="journal article" date="2008" name="Nature">
        <title>The genome of Laccaria bicolor provides insights into mycorrhizal symbiosis.</title>
        <authorList>
            <person name="Martin F."/>
            <person name="Aerts A."/>
            <person name="Ahren D."/>
            <person name="Brun A."/>
            <person name="Danchin E.G.J."/>
            <person name="Duchaussoy F."/>
            <person name="Gibon J."/>
            <person name="Kohler A."/>
            <person name="Lindquist E."/>
            <person name="Pereda V."/>
            <person name="Salamov A."/>
            <person name="Shapiro H.J."/>
            <person name="Wuyts J."/>
            <person name="Blaudez D."/>
            <person name="Buee M."/>
            <person name="Brokstein P."/>
            <person name="Canbaeck B."/>
            <person name="Cohen D."/>
            <person name="Courty P.E."/>
            <person name="Coutinho P.M."/>
            <person name="Delaruelle C."/>
            <person name="Detter J.C."/>
            <person name="Deveau A."/>
            <person name="DiFazio S."/>
            <person name="Duplessis S."/>
            <person name="Fraissinet-Tachet L."/>
            <person name="Lucic E."/>
            <person name="Frey-Klett P."/>
            <person name="Fourrey C."/>
            <person name="Feussner I."/>
            <person name="Gay G."/>
            <person name="Grimwood J."/>
            <person name="Hoegger P.J."/>
            <person name="Jain P."/>
            <person name="Kilaru S."/>
            <person name="Labbe J."/>
            <person name="Lin Y.C."/>
            <person name="Legue V."/>
            <person name="Le Tacon F."/>
            <person name="Marmeisse R."/>
            <person name="Melayah D."/>
            <person name="Montanini B."/>
            <person name="Muratet M."/>
            <person name="Nehls U."/>
            <person name="Niculita-Hirzel H."/>
            <person name="Oudot-Le Secq M.P."/>
            <person name="Peter M."/>
            <person name="Quesneville H."/>
            <person name="Rajashekar B."/>
            <person name="Reich M."/>
            <person name="Rouhier N."/>
            <person name="Schmutz J."/>
            <person name="Yin T."/>
            <person name="Chalot M."/>
            <person name="Henrissat B."/>
            <person name="Kuees U."/>
            <person name="Lucas S."/>
            <person name="Van de Peer Y."/>
            <person name="Podila G.K."/>
            <person name="Polle A."/>
            <person name="Pukkila P.J."/>
            <person name="Richardson P.M."/>
            <person name="Rouze P."/>
            <person name="Sanders I.R."/>
            <person name="Stajich J.E."/>
            <person name="Tunlid A."/>
            <person name="Tuskan G."/>
            <person name="Grigoriev I.V."/>
        </authorList>
    </citation>
    <scope>NUCLEOTIDE SEQUENCE [LARGE SCALE GENOMIC DNA]</scope>
    <source>
        <strain evidence="5">S238N-H82 / ATCC MYA-4686</strain>
    </source>
</reference>
<dbReference type="PROSITE" id="PS50297">
    <property type="entry name" value="ANK_REP_REGION"/>
    <property type="match status" value="4"/>
</dbReference>
<dbReference type="InterPro" id="IPR002110">
    <property type="entry name" value="Ankyrin_rpt"/>
</dbReference>
<sequence>MMLAPASTYTNPFPFEQTETSRFCMTMDSATATLAFFAKLPLELRWKIMTFAFLLQMQAEFGTNDYDEMAKRVCNYGMSGAHFWLAALLDIGMHIPNPPIQGKGVGFFRTHELYDGWSPFHVAAQAGNIPLIQRLVRLGYDINTVETTGETAVRAIAEEMGYHDTRVHQDLLVLQALFKEGADINFVHKEGKCAHIIYELIRHDWTKPQLYNTCVAAIKLLVKHGAPLDRSLHAVADAWGRSNPKLIKVLLDAGAGIEELWNGMTPLVYAASQKDPKVVQALLDAGASLNVVGTGEGILFAAISPIKDHYVYAPTTAQTLTVLCNAGANTAQLNHDNHSVLSFALTESGYSTKRHRTWDTVPAVVEALCKGGADVNIHHHNVPYGPKKGDTPLHVAIDASTGNPRASSVVRSECVEILILHGADVNAKNDAGQTPLHLAAAARNNLACAQVLLQHGAKLDVKDSDGNTPLMLAQGEVVAFLAEQEHEAMGTREITE</sequence>
<dbReference type="KEGG" id="lbc:LACBIDRAFT_298151"/>
<dbReference type="STRING" id="486041.B0DCC7"/>
<protein>
    <submittedName>
        <fullName evidence="4">Predicted protein</fullName>
    </submittedName>
</protein>
<dbReference type="OrthoDB" id="194358at2759"/>
<keyword evidence="5" id="KW-1185">Reference proteome</keyword>
<gene>
    <name evidence="4" type="ORF">LACBIDRAFT_298151</name>
</gene>
<evidence type="ECO:0000313" key="4">
    <source>
        <dbReference type="EMBL" id="EDR07878.1"/>
    </source>
</evidence>
<dbReference type="SMART" id="SM00248">
    <property type="entry name" value="ANK"/>
    <property type="match status" value="7"/>
</dbReference>
<keyword evidence="1" id="KW-0677">Repeat</keyword>
<dbReference type="PRINTS" id="PR01415">
    <property type="entry name" value="ANKYRIN"/>
</dbReference>
<feature type="repeat" description="ANK" evidence="3">
    <location>
        <begin position="388"/>
        <end position="430"/>
    </location>
</feature>
<keyword evidence="2 3" id="KW-0040">ANK repeat</keyword>
<feature type="repeat" description="ANK" evidence="3">
    <location>
        <begin position="115"/>
        <end position="147"/>
    </location>
</feature>
<dbReference type="Proteomes" id="UP000001194">
    <property type="component" value="Unassembled WGS sequence"/>
</dbReference>
<dbReference type="AlphaFoldDB" id="B0DCC7"/>
<dbReference type="InterPro" id="IPR036770">
    <property type="entry name" value="Ankyrin_rpt-contain_sf"/>
</dbReference>
<dbReference type="RefSeq" id="XP_001881667.1">
    <property type="nucleotide sequence ID" value="XM_001881632.1"/>
</dbReference>
<proteinExistence type="predicted"/>
<dbReference type="Pfam" id="PF13606">
    <property type="entry name" value="Ank_3"/>
    <property type="match status" value="1"/>
</dbReference>
<dbReference type="PANTHER" id="PTHR24198">
    <property type="entry name" value="ANKYRIN REPEAT AND PROTEIN KINASE DOMAIN-CONTAINING PROTEIN"/>
    <property type="match status" value="1"/>
</dbReference>
<dbReference type="EMBL" id="DS547103">
    <property type="protein sequence ID" value="EDR07878.1"/>
    <property type="molecule type" value="Genomic_DNA"/>
</dbReference>
<evidence type="ECO:0000313" key="5">
    <source>
        <dbReference type="Proteomes" id="UP000001194"/>
    </source>
</evidence>
<dbReference type="Pfam" id="PF12796">
    <property type="entry name" value="Ank_2"/>
    <property type="match status" value="2"/>
</dbReference>
<evidence type="ECO:0000256" key="2">
    <source>
        <dbReference type="ARBA" id="ARBA00023043"/>
    </source>
</evidence>
<dbReference type="GeneID" id="6077187"/>
<dbReference type="PANTHER" id="PTHR24198:SF194">
    <property type="entry name" value="INVERSIN-A"/>
    <property type="match status" value="1"/>
</dbReference>
<feature type="repeat" description="ANK" evidence="3">
    <location>
        <begin position="262"/>
        <end position="294"/>
    </location>
</feature>
<accession>B0DCC7</accession>
<dbReference type="InParanoid" id="B0DCC7"/>
<dbReference type="SUPFAM" id="SSF48403">
    <property type="entry name" value="Ankyrin repeat"/>
    <property type="match status" value="1"/>
</dbReference>
<dbReference type="PROSITE" id="PS50088">
    <property type="entry name" value="ANK_REPEAT"/>
    <property type="match status" value="4"/>
</dbReference>